<accession>A0A401GR75</accession>
<comment type="caution">
    <text evidence="12">The sequence shown here is derived from an EMBL/GenBank/DDBJ whole genome shotgun (WGS) entry which is preliminary data.</text>
</comment>
<gene>
    <name evidence="12" type="ORF">SCP_0606480</name>
</gene>
<evidence type="ECO:0000256" key="7">
    <source>
        <dbReference type="ARBA" id="ARBA00022989"/>
    </source>
</evidence>
<comment type="cofactor">
    <cofactor evidence="1">
        <name>heme</name>
        <dbReference type="ChEBI" id="CHEBI:30413"/>
    </cofactor>
</comment>
<dbReference type="InterPro" id="IPR036396">
    <property type="entry name" value="Cyt_P450_sf"/>
</dbReference>
<evidence type="ECO:0000256" key="8">
    <source>
        <dbReference type="ARBA" id="ARBA00023002"/>
    </source>
</evidence>
<evidence type="ECO:0000256" key="10">
    <source>
        <dbReference type="ARBA" id="ARBA00023033"/>
    </source>
</evidence>
<name>A0A401GR75_9APHY</name>
<dbReference type="InterPro" id="IPR001128">
    <property type="entry name" value="Cyt_P450"/>
</dbReference>
<reference evidence="12 13" key="1">
    <citation type="journal article" date="2018" name="Sci. Rep.">
        <title>Genome sequence of the cauliflower mushroom Sparassis crispa (Hanabiratake) and its association with beneficial usage.</title>
        <authorList>
            <person name="Kiyama R."/>
            <person name="Furutani Y."/>
            <person name="Kawaguchi K."/>
            <person name="Nakanishi T."/>
        </authorList>
    </citation>
    <scope>NUCLEOTIDE SEQUENCE [LARGE SCALE GENOMIC DNA]</scope>
</reference>
<keyword evidence="6" id="KW-0479">Metal-binding</keyword>
<organism evidence="12 13">
    <name type="scientific">Sparassis crispa</name>
    <dbReference type="NCBI Taxonomy" id="139825"/>
    <lineage>
        <taxon>Eukaryota</taxon>
        <taxon>Fungi</taxon>
        <taxon>Dikarya</taxon>
        <taxon>Basidiomycota</taxon>
        <taxon>Agaricomycotina</taxon>
        <taxon>Agaricomycetes</taxon>
        <taxon>Polyporales</taxon>
        <taxon>Sparassidaceae</taxon>
        <taxon>Sparassis</taxon>
    </lineage>
</organism>
<evidence type="ECO:0000256" key="4">
    <source>
        <dbReference type="ARBA" id="ARBA00022617"/>
    </source>
</evidence>
<dbReference type="RefSeq" id="XP_027615582.1">
    <property type="nucleotide sequence ID" value="XM_027759781.1"/>
</dbReference>
<evidence type="ECO:0000313" key="12">
    <source>
        <dbReference type="EMBL" id="GBE84669.1"/>
    </source>
</evidence>
<sequence length="445" mass="49893">MPSLFCSSSSDASCVRMGFLRVGVFVLTGPQALISFRQYSPTAQDEVWKTLSVWGAQYSDVVYAQFLRKPILVLKSLQAAQDLIKKKNAIYSDRSHFTLHVDMKVYRASVNICVARQEHLTALAGSGYPVWSPTCGLQDKGAAANFRPFILHIEQYVGNVPIELTYGHSVQSPNSDEEECRLPPGPRPVPLFGNINQVPASEIWKGFAAWGAQYGDVIYVRFFNTRVLVLSSLKAAQELLDKKSAIYSDRPRFTLHVEVMGIDSLVSHMRYGERFRKHRRWIHDGLQNQAAVTKFRPVRIREAYKLLLNLIDTPEEFVSHIERYVGYVQLARTATTALSDVGSPAALLVDFFPVLKYLPSWMPGGEFKKEAATIRGYMRRMLDVPYAVVKNAMAAGTAPPSMTMTLLEEASSKGRVTEEEEDDIKGTVGVLFGAKFSHVLYERPN</sequence>
<evidence type="ECO:0000313" key="13">
    <source>
        <dbReference type="Proteomes" id="UP000287166"/>
    </source>
</evidence>
<dbReference type="InterPro" id="IPR050364">
    <property type="entry name" value="Cytochrome_P450_fung"/>
</dbReference>
<evidence type="ECO:0000256" key="6">
    <source>
        <dbReference type="ARBA" id="ARBA00022723"/>
    </source>
</evidence>
<dbReference type="OrthoDB" id="1055148at2759"/>
<dbReference type="Gene3D" id="1.10.630.10">
    <property type="entry name" value="Cytochrome P450"/>
    <property type="match status" value="2"/>
</dbReference>
<evidence type="ECO:0000256" key="11">
    <source>
        <dbReference type="ARBA" id="ARBA00023136"/>
    </source>
</evidence>
<keyword evidence="5" id="KW-0812">Transmembrane</keyword>
<dbReference type="Pfam" id="PF00067">
    <property type="entry name" value="p450"/>
    <property type="match status" value="1"/>
</dbReference>
<evidence type="ECO:0000256" key="3">
    <source>
        <dbReference type="ARBA" id="ARBA00010617"/>
    </source>
</evidence>
<dbReference type="PANTHER" id="PTHR46300:SF2">
    <property type="entry name" value="CYTOCHROME P450 MONOOXYGENASE ALNH-RELATED"/>
    <property type="match status" value="1"/>
</dbReference>
<keyword evidence="11" id="KW-0472">Membrane</keyword>
<dbReference type="GO" id="GO:0020037">
    <property type="term" value="F:heme binding"/>
    <property type="evidence" value="ECO:0007669"/>
    <property type="project" value="InterPro"/>
</dbReference>
<evidence type="ECO:0000256" key="2">
    <source>
        <dbReference type="ARBA" id="ARBA00004370"/>
    </source>
</evidence>
<proteinExistence type="inferred from homology"/>
<keyword evidence="13" id="KW-1185">Reference proteome</keyword>
<dbReference type="PANTHER" id="PTHR46300">
    <property type="entry name" value="P450, PUTATIVE (EUROFUNG)-RELATED-RELATED"/>
    <property type="match status" value="1"/>
</dbReference>
<dbReference type="GO" id="GO:0016705">
    <property type="term" value="F:oxidoreductase activity, acting on paired donors, with incorporation or reduction of molecular oxygen"/>
    <property type="evidence" value="ECO:0007669"/>
    <property type="project" value="InterPro"/>
</dbReference>
<dbReference type="STRING" id="139825.A0A401GR75"/>
<dbReference type="GO" id="GO:0005506">
    <property type="term" value="F:iron ion binding"/>
    <property type="evidence" value="ECO:0007669"/>
    <property type="project" value="InterPro"/>
</dbReference>
<dbReference type="GeneID" id="38781586"/>
<dbReference type="GO" id="GO:0004497">
    <property type="term" value="F:monooxygenase activity"/>
    <property type="evidence" value="ECO:0007669"/>
    <property type="project" value="UniProtKB-KW"/>
</dbReference>
<keyword evidence="7" id="KW-1133">Transmembrane helix</keyword>
<dbReference type="AlphaFoldDB" id="A0A401GR75"/>
<dbReference type="SUPFAM" id="SSF48264">
    <property type="entry name" value="Cytochrome P450"/>
    <property type="match status" value="1"/>
</dbReference>
<evidence type="ECO:0000256" key="5">
    <source>
        <dbReference type="ARBA" id="ARBA00022692"/>
    </source>
</evidence>
<keyword evidence="9" id="KW-0408">Iron</keyword>
<comment type="similarity">
    <text evidence="3">Belongs to the cytochrome P450 family.</text>
</comment>
<dbReference type="Proteomes" id="UP000287166">
    <property type="component" value="Unassembled WGS sequence"/>
</dbReference>
<comment type="subcellular location">
    <subcellularLocation>
        <location evidence="2">Membrane</location>
    </subcellularLocation>
</comment>
<keyword evidence="4" id="KW-0349">Heme</keyword>
<keyword evidence="10" id="KW-0503">Monooxygenase</keyword>
<dbReference type="GO" id="GO:0016020">
    <property type="term" value="C:membrane"/>
    <property type="evidence" value="ECO:0007669"/>
    <property type="project" value="UniProtKB-SubCell"/>
</dbReference>
<dbReference type="EMBL" id="BFAD01000006">
    <property type="protein sequence ID" value="GBE84669.1"/>
    <property type="molecule type" value="Genomic_DNA"/>
</dbReference>
<evidence type="ECO:0000256" key="1">
    <source>
        <dbReference type="ARBA" id="ARBA00001971"/>
    </source>
</evidence>
<protein>
    <submittedName>
        <fullName evidence="12">O-methylsterigmatocystin oxidoreductase</fullName>
    </submittedName>
</protein>
<keyword evidence="8" id="KW-0560">Oxidoreductase</keyword>
<evidence type="ECO:0000256" key="9">
    <source>
        <dbReference type="ARBA" id="ARBA00023004"/>
    </source>
</evidence>
<dbReference type="InParanoid" id="A0A401GR75"/>